<gene>
    <name evidence="2" type="ORF">GXW71_04085</name>
</gene>
<proteinExistence type="predicted"/>
<reference evidence="3" key="1">
    <citation type="journal article" date="2021" name="Syst. Appl. Microbiol.">
        <title>Roseomonas hellenica sp. nov., isolated from roots of wild-growing Alkanna tinctoria.</title>
        <authorList>
            <person name="Rat A."/>
            <person name="Naranjo H.D."/>
            <person name="Lebbe L."/>
            <person name="Cnockaert M."/>
            <person name="Krigas N."/>
            <person name="Grigoriadou K."/>
            <person name="Maloupa E."/>
            <person name="Willems A."/>
        </authorList>
    </citation>
    <scope>NUCLEOTIDE SEQUENCE [LARGE SCALE GENOMIC DNA]</scope>
    <source>
        <strain evidence="3">LMG 31523</strain>
    </source>
</reference>
<sequence length="45" mass="4885">MKRLLIAAVLAVSTLSFAGVAMAASDSDNSWIKQQNQQYNQDNGE</sequence>
<dbReference type="EMBL" id="JAAGBB010000004">
    <property type="protein sequence ID" value="MBR0663530.1"/>
    <property type="molecule type" value="Genomic_DNA"/>
</dbReference>
<organism evidence="2 3">
    <name type="scientific">Plastoroseomonas hellenica</name>
    <dbReference type="NCBI Taxonomy" id="2687306"/>
    <lineage>
        <taxon>Bacteria</taxon>
        <taxon>Pseudomonadati</taxon>
        <taxon>Pseudomonadota</taxon>
        <taxon>Alphaproteobacteria</taxon>
        <taxon>Acetobacterales</taxon>
        <taxon>Acetobacteraceae</taxon>
        <taxon>Plastoroseomonas</taxon>
    </lineage>
</organism>
<feature type="signal peptide" evidence="1">
    <location>
        <begin position="1"/>
        <end position="23"/>
    </location>
</feature>
<feature type="chain" id="PRO_5046858411" evidence="1">
    <location>
        <begin position="24"/>
        <end position="45"/>
    </location>
</feature>
<comment type="caution">
    <text evidence="2">The sequence shown here is derived from an EMBL/GenBank/DDBJ whole genome shotgun (WGS) entry which is preliminary data.</text>
</comment>
<protein>
    <submittedName>
        <fullName evidence="2">Uncharacterized protein</fullName>
    </submittedName>
</protein>
<dbReference type="Proteomes" id="UP001196870">
    <property type="component" value="Unassembled WGS sequence"/>
</dbReference>
<dbReference type="RefSeq" id="WP_211851128.1">
    <property type="nucleotide sequence ID" value="NZ_JAAGBB010000004.1"/>
</dbReference>
<keyword evidence="1" id="KW-0732">Signal</keyword>
<accession>A0ABS5ETA2</accession>
<evidence type="ECO:0000256" key="1">
    <source>
        <dbReference type="SAM" id="SignalP"/>
    </source>
</evidence>
<evidence type="ECO:0000313" key="2">
    <source>
        <dbReference type="EMBL" id="MBR0663530.1"/>
    </source>
</evidence>
<keyword evidence="3" id="KW-1185">Reference proteome</keyword>
<evidence type="ECO:0000313" key="3">
    <source>
        <dbReference type="Proteomes" id="UP001196870"/>
    </source>
</evidence>
<name>A0ABS5ETA2_9PROT</name>